<dbReference type="Gene3D" id="3.40.50.1110">
    <property type="entry name" value="SGNH hydrolase"/>
    <property type="match status" value="1"/>
</dbReference>
<dbReference type="EMBL" id="KV878341">
    <property type="protein sequence ID" value="OJJ46922.1"/>
    <property type="molecule type" value="Genomic_DNA"/>
</dbReference>
<dbReference type="InterPro" id="IPR051058">
    <property type="entry name" value="GDSL_Est/Lipase"/>
</dbReference>
<dbReference type="OrthoDB" id="1600564at2759"/>
<evidence type="ECO:0000313" key="3">
    <source>
        <dbReference type="Proteomes" id="UP000184188"/>
    </source>
</evidence>
<dbReference type="VEuPathDB" id="FungiDB:ASPZODRAFT_2127732"/>
<dbReference type="InterPro" id="IPR036514">
    <property type="entry name" value="SGNH_hydro_sf"/>
</dbReference>
<protein>
    <recommendedName>
        <fullName evidence="4">SGNH hydrolase-type esterase domain-containing protein</fullName>
    </recommendedName>
</protein>
<dbReference type="AlphaFoldDB" id="A0A1L9SI71"/>
<proteinExistence type="predicted"/>
<dbReference type="Proteomes" id="UP000184188">
    <property type="component" value="Unassembled WGS sequence"/>
</dbReference>
<dbReference type="PANTHER" id="PTHR45648:SF22">
    <property type="entry name" value="GDSL LIPASE_ACYLHYDROLASE FAMILY PROTEIN (AFU_ORTHOLOGUE AFUA_4G14700)"/>
    <property type="match status" value="1"/>
</dbReference>
<dbReference type="GeneID" id="34614285"/>
<dbReference type="InterPro" id="IPR001087">
    <property type="entry name" value="GDSL"/>
</dbReference>
<reference evidence="3" key="1">
    <citation type="journal article" date="2017" name="Genome Biol.">
        <title>Comparative genomics reveals high biological diversity and specific adaptations in the industrially and medically important fungal genus Aspergillus.</title>
        <authorList>
            <person name="de Vries R.P."/>
            <person name="Riley R."/>
            <person name="Wiebenga A."/>
            <person name="Aguilar-Osorio G."/>
            <person name="Amillis S."/>
            <person name="Uchima C.A."/>
            <person name="Anderluh G."/>
            <person name="Asadollahi M."/>
            <person name="Askin M."/>
            <person name="Barry K."/>
            <person name="Battaglia E."/>
            <person name="Bayram O."/>
            <person name="Benocci T."/>
            <person name="Braus-Stromeyer S.A."/>
            <person name="Caldana C."/>
            <person name="Canovas D."/>
            <person name="Cerqueira G.C."/>
            <person name="Chen F."/>
            <person name="Chen W."/>
            <person name="Choi C."/>
            <person name="Clum A."/>
            <person name="Dos Santos R.A."/>
            <person name="Damasio A.R."/>
            <person name="Diallinas G."/>
            <person name="Emri T."/>
            <person name="Fekete E."/>
            <person name="Flipphi M."/>
            <person name="Freyberg S."/>
            <person name="Gallo A."/>
            <person name="Gournas C."/>
            <person name="Habgood R."/>
            <person name="Hainaut M."/>
            <person name="Harispe M.L."/>
            <person name="Henrissat B."/>
            <person name="Hilden K.S."/>
            <person name="Hope R."/>
            <person name="Hossain A."/>
            <person name="Karabika E."/>
            <person name="Karaffa L."/>
            <person name="Karanyi Z."/>
            <person name="Krasevec N."/>
            <person name="Kuo A."/>
            <person name="Kusch H."/>
            <person name="LaButti K."/>
            <person name="Lagendijk E.L."/>
            <person name="Lapidus A."/>
            <person name="Levasseur A."/>
            <person name="Lindquist E."/>
            <person name="Lipzen A."/>
            <person name="Logrieco A.F."/>
            <person name="MacCabe A."/>
            <person name="Maekelae M.R."/>
            <person name="Malavazi I."/>
            <person name="Melin P."/>
            <person name="Meyer V."/>
            <person name="Mielnichuk N."/>
            <person name="Miskei M."/>
            <person name="Molnar A.P."/>
            <person name="Mule G."/>
            <person name="Ngan C.Y."/>
            <person name="Orejas M."/>
            <person name="Orosz E."/>
            <person name="Ouedraogo J.P."/>
            <person name="Overkamp K.M."/>
            <person name="Park H.-S."/>
            <person name="Perrone G."/>
            <person name="Piumi F."/>
            <person name="Punt P.J."/>
            <person name="Ram A.F."/>
            <person name="Ramon A."/>
            <person name="Rauscher S."/>
            <person name="Record E."/>
            <person name="Riano-Pachon D.M."/>
            <person name="Robert V."/>
            <person name="Roehrig J."/>
            <person name="Ruller R."/>
            <person name="Salamov A."/>
            <person name="Salih N.S."/>
            <person name="Samson R.A."/>
            <person name="Sandor E."/>
            <person name="Sanguinetti M."/>
            <person name="Schuetze T."/>
            <person name="Sepcic K."/>
            <person name="Shelest E."/>
            <person name="Sherlock G."/>
            <person name="Sophianopoulou V."/>
            <person name="Squina F.M."/>
            <person name="Sun H."/>
            <person name="Susca A."/>
            <person name="Todd R.B."/>
            <person name="Tsang A."/>
            <person name="Unkles S.E."/>
            <person name="van de Wiele N."/>
            <person name="van Rossen-Uffink D."/>
            <person name="Oliveira J.V."/>
            <person name="Vesth T.C."/>
            <person name="Visser J."/>
            <person name="Yu J.-H."/>
            <person name="Zhou M."/>
            <person name="Andersen M.R."/>
            <person name="Archer D.B."/>
            <person name="Baker S.E."/>
            <person name="Benoit I."/>
            <person name="Brakhage A.A."/>
            <person name="Braus G.H."/>
            <person name="Fischer R."/>
            <person name="Frisvad J.C."/>
            <person name="Goldman G.H."/>
            <person name="Houbraken J."/>
            <person name="Oakley B."/>
            <person name="Pocsi I."/>
            <person name="Scazzocchio C."/>
            <person name="Seiboth B."/>
            <person name="vanKuyk P.A."/>
            <person name="Wortman J."/>
            <person name="Dyer P.S."/>
            <person name="Grigoriev I.V."/>
        </authorList>
    </citation>
    <scope>NUCLEOTIDE SEQUENCE [LARGE SCALE GENOMIC DNA]</scope>
    <source>
        <strain evidence="3">CBS 506.65</strain>
    </source>
</reference>
<dbReference type="PANTHER" id="PTHR45648">
    <property type="entry name" value="GDSL LIPASE/ACYLHYDROLASE FAMILY PROTEIN (AFU_ORTHOLOGUE AFUA_4G14700)"/>
    <property type="match status" value="1"/>
</dbReference>
<gene>
    <name evidence="2" type="ORF">ASPZODRAFT_2127732</name>
</gene>
<keyword evidence="1" id="KW-0378">Hydrolase</keyword>
<evidence type="ECO:0008006" key="4">
    <source>
        <dbReference type="Google" id="ProtNLM"/>
    </source>
</evidence>
<dbReference type="Pfam" id="PF00657">
    <property type="entry name" value="Lipase_GDSL"/>
    <property type="match status" value="1"/>
</dbReference>
<keyword evidence="3" id="KW-1185">Reference proteome</keyword>
<dbReference type="SUPFAM" id="SSF52266">
    <property type="entry name" value="SGNH hydrolase"/>
    <property type="match status" value="1"/>
</dbReference>
<evidence type="ECO:0000313" key="2">
    <source>
        <dbReference type="EMBL" id="OJJ46922.1"/>
    </source>
</evidence>
<name>A0A1L9SI71_9EURO</name>
<organism evidence="2 3">
    <name type="scientific">Penicilliopsis zonata CBS 506.65</name>
    <dbReference type="NCBI Taxonomy" id="1073090"/>
    <lineage>
        <taxon>Eukaryota</taxon>
        <taxon>Fungi</taxon>
        <taxon>Dikarya</taxon>
        <taxon>Ascomycota</taxon>
        <taxon>Pezizomycotina</taxon>
        <taxon>Eurotiomycetes</taxon>
        <taxon>Eurotiomycetidae</taxon>
        <taxon>Eurotiales</taxon>
        <taxon>Aspergillaceae</taxon>
        <taxon>Penicilliopsis</taxon>
    </lineage>
</organism>
<dbReference type="STRING" id="1073090.A0A1L9SI71"/>
<dbReference type="CDD" id="cd01846">
    <property type="entry name" value="fatty_acyltransferase_like"/>
    <property type="match status" value="1"/>
</dbReference>
<sequence>MEQTTYLFTFGDSYTQTDFDPSGTKPSLSNPMGNPKLGTCTSSGGINWVGYLVTSNPGILSFNLAAGGATIDKAMIHSDARDLVSQINLFGEHYCPRDGGKAVPWTSENAVFGIWIGINEYEPTVYSNDLYFNDSVGLSFEGKTPPIQSLMNRYAAQMERLYDEGARRFLFLNVPPTSRSPLIGLQGSQVENRHAEWVKAFNDALGQMVRAVLYDTWSFMTAILDDPEKYGFENSEDGAEQIWWNDYHPSSRYHRLQVEDMGDVINMI</sequence>
<dbReference type="GO" id="GO:0016788">
    <property type="term" value="F:hydrolase activity, acting on ester bonds"/>
    <property type="evidence" value="ECO:0007669"/>
    <property type="project" value="InterPro"/>
</dbReference>
<dbReference type="RefSeq" id="XP_022581432.1">
    <property type="nucleotide sequence ID" value="XM_022727821.1"/>
</dbReference>
<accession>A0A1L9SI71</accession>
<evidence type="ECO:0000256" key="1">
    <source>
        <dbReference type="ARBA" id="ARBA00022801"/>
    </source>
</evidence>